<organism evidence="1">
    <name type="scientific">freshwater metagenome</name>
    <dbReference type="NCBI Taxonomy" id="449393"/>
    <lineage>
        <taxon>unclassified sequences</taxon>
        <taxon>metagenomes</taxon>
        <taxon>ecological metagenomes</taxon>
    </lineage>
</organism>
<proteinExistence type="predicted"/>
<evidence type="ECO:0000313" key="1">
    <source>
        <dbReference type="EMBL" id="CAB4720313.1"/>
    </source>
</evidence>
<accession>A0A6J6REB9</accession>
<sequence>MLVLPPPELGPVVIGSIKGSTGEAGLSEIQHAMVSTVARNLFSQDDIEDVAVCSPEKAAAAISDPQIARQVVQGMIALAMLEPRRDTNGDLFLGADQRISDAQVERIVSYADAFGVDVPQIKTFQAIADEDTKRMYFDFFWRSNLRQLAISDIKDQGLRNFVKGMASMRGHGTDDKVADKFRRLEDLPDGTWGKQLVNMYHEWGWDYPGEEHGAPEVTSTHDWVHVISGYPPTAVGELQVNTFMHTCSPNPNSFGLMMLALGLYGVGGITLPTGSFTSQGGELAREDIGELFVESAMRSRGAGVDLLEGVDHWGQAHIPVEELRHQYNIAPKTHDIGEPDPGVVA</sequence>
<name>A0A6J6REB9_9ZZZZ</name>
<protein>
    <submittedName>
        <fullName evidence="1">Unannotated protein</fullName>
    </submittedName>
</protein>
<dbReference type="EMBL" id="CAEZYK010000023">
    <property type="protein sequence ID" value="CAB4720313.1"/>
    <property type="molecule type" value="Genomic_DNA"/>
</dbReference>
<reference evidence="1" key="1">
    <citation type="submission" date="2020-05" db="EMBL/GenBank/DDBJ databases">
        <authorList>
            <person name="Chiriac C."/>
            <person name="Salcher M."/>
            <person name="Ghai R."/>
            <person name="Kavagutti S V."/>
        </authorList>
    </citation>
    <scope>NUCLEOTIDE SEQUENCE</scope>
</reference>
<gene>
    <name evidence="1" type="ORF">UFOPK2683_00566</name>
</gene>
<dbReference type="AlphaFoldDB" id="A0A6J6REB9"/>